<name>A0A2T8FDX7_9ACTN</name>
<evidence type="ECO:0000313" key="2">
    <source>
        <dbReference type="Proteomes" id="UP000246018"/>
    </source>
</evidence>
<accession>A0A2T8FDX7</accession>
<dbReference type="OrthoDB" id="3784224at2"/>
<keyword evidence="2" id="KW-1185">Reference proteome</keyword>
<dbReference type="AlphaFoldDB" id="A0A2T8FDX7"/>
<proteinExistence type="predicted"/>
<evidence type="ECO:0000313" key="1">
    <source>
        <dbReference type="EMBL" id="PVG83900.1"/>
    </source>
</evidence>
<dbReference type="RefSeq" id="WP_116571374.1">
    <property type="nucleotide sequence ID" value="NZ_QDGZ01000002.1"/>
</dbReference>
<protein>
    <submittedName>
        <fullName evidence="1">Uncharacterized protein</fullName>
    </submittedName>
</protein>
<gene>
    <name evidence="1" type="ORF">DDE18_06300</name>
</gene>
<dbReference type="Proteomes" id="UP000246018">
    <property type="component" value="Unassembled WGS sequence"/>
</dbReference>
<sequence>MDIPTLTDVDPFDLPDWLGTADVVWESAAGLRTGHHVQGTLVAAGEQPLPCDLLAVDEAYPAPVTDDDSRARAHQAWRHGQVLLGHLACEEYAERLTLAVPGTRFDADRVIDALSRLAKAVGASPDRYAALLRIGRELPRKPR</sequence>
<dbReference type="EMBL" id="QDGZ01000002">
    <property type="protein sequence ID" value="PVG83900.1"/>
    <property type="molecule type" value="Genomic_DNA"/>
</dbReference>
<reference evidence="1 2" key="1">
    <citation type="submission" date="2018-04" db="EMBL/GenBank/DDBJ databases">
        <title>Genome of Nocardioides gansuensis WSJ-1.</title>
        <authorList>
            <person name="Wu S."/>
            <person name="Wang G."/>
        </authorList>
    </citation>
    <scope>NUCLEOTIDE SEQUENCE [LARGE SCALE GENOMIC DNA]</scope>
    <source>
        <strain evidence="1 2">WSJ-1</strain>
    </source>
</reference>
<organism evidence="1 2">
    <name type="scientific">Nocardioides gansuensis</name>
    <dbReference type="NCBI Taxonomy" id="2138300"/>
    <lineage>
        <taxon>Bacteria</taxon>
        <taxon>Bacillati</taxon>
        <taxon>Actinomycetota</taxon>
        <taxon>Actinomycetes</taxon>
        <taxon>Propionibacteriales</taxon>
        <taxon>Nocardioidaceae</taxon>
        <taxon>Nocardioides</taxon>
    </lineage>
</organism>
<comment type="caution">
    <text evidence="1">The sequence shown here is derived from an EMBL/GenBank/DDBJ whole genome shotgun (WGS) entry which is preliminary data.</text>
</comment>